<organism evidence="3 5">
    <name type="scientific">Methylacidiphilum kamchatkense Kam1</name>
    <dbReference type="NCBI Taxonomy" id="1202785"/>
    <lineage>
        <taxon>Bacteria</taxon>
        <taxon>Pseudomonadati</taxon>
        <taxon>Verrucomicrobiota</taxon>
        <taxon>Methylacidiphilae</taxon>
        <taxon>Methylacidiphilales</taxon>
        <taxon>Methylacidiphilaceae</taxon>
        <taxon>Methylacidiphilum (ex Ratnadevi et al. 2023)</taxon>
    </lineage>
</organism>
<accession>A0A0C1RTY8</accession>
<evidence type="ECO:0000313" key="4">
    <source>
        <dbReference type="Proteomes" id="UP000031594"/>
    </source>
</evidence>
<feature type="chain" id="PRO_5044541281" evidence="1">
    <location>
        <begin position="34"/>
        <end position="256"/>
    </location>
</feature>
<dbReference type="STRING" id="1202785.A946_06015"/>
<keyword evidence="1" id="KW-0732">Signal</keyword>
<feature type="signal peptide" evidence="1">
    <location>
        <begin position="1"/>
        <end position="33"/>
    </location>
</feature>
<protein>
    <submittedName>
        <fullName evidence="3">Opacity protein-like surface antigen</fullName>
    </submittedName>
</protein>
<reference evidence="3" key="2">
    <citation type="journal article" date="2019" name="BMC Genomics">
        <title>Complete genome sequence analysis of the thermoacidophilic verrucomicrobial methanotroph 'Candidatus Methylacidiphilum kamchatkense' strain Kam1 and comparison with its closest relatives.</title>
        <authorList>
            <person name="Kruse T."/>
            <person name="Ratnadevi C.M."/>
            <person name="Erikstad H.A."/>
            <person name="Birkeland N.K."/>
        </authorList>
    </citation>
    <scope>NUCLEOTIDE SEQUENCE</scope>
    <source>
        <strain evidence="3">Kam1</strain>
    </source>
</reference>
<dbReference type="EMBL" id="JQNX01000004">
    <property type="protein sequence ID" value="KIE58451.1"/>
    <property type="molecule type" value="Genomic_DNA"/>
</dbReference>
<evidence type="ECO:0000313" key="2">
    <source>
        <dbReference type="EMBL" id="KIE58451.1"/>
    </source>
</evidence>
<dbReference type="Proteomes" id="UP000315925">
    <property type="component" value="Chromosome"/>
</dbReference>
<dbReference type="InterPro" id="IPR011250">
    <property type="entry name" value="OMP/PagP_B-barrel"/>
</dbReference>
<reference evidence="5" key="3">
    <citation type="submission" date="2019-03" db="EMBL/GenBank/DDBJ databases">
        <title>Complete genome of Methylacidiphilum kamchatkense Kam1.</title>
        <authorList>
            <person name="Kruse T."/>
            <person name="Murarilal Ratnadevi C."/>
            <person name="Erikstad H.-A."/>
            <person name="Birkeland N.-K."/>
        </authorList>
    </citation>
    <scope>NUCLEOTIDE SEQUENCE [LARGE SCALE GENOMIC DNA]</scope>
    <source>
        <strain evidence="5">kam1</strain>
    </source>
</reference>
<reference evidence="2 4" key="1">
    <citation type="submission" date="2014-08" db="EMBL/GenBank/DDBJ databases">
        <title>Methylacidiphilum kamchatkense strain Kam1 draft genome sequence.</title>
        <authorList>
            <person name="Birkeland N.-K."/>
            <person name="Erikstad H.A."/>
        </authorList>
    </citation>
    <scope>NUCLEOTIDE SEQUENCE [LARGE SCALE GENOMIC DNA]</scope>
    <source>
        <strain evidence="2 4">Kam1</strain>
    </source>
</reference>
<sequence length="256" mass="27395">MKKNRKLWALKILRCALLFFSIGFGFSALPLKAEDNTSTLAEGDEIAVDKDHSSKYLENKKAMEKAGAESKRIVGAWYIAGGAGTGFVGANDGFVNPGGPITVNTNFSTVLGILGGYHWLDTETHLAWTVDAEAAYIGTGHYLSLPNMNTALNIGAFMVNGTVGYHIGNFEPYIGFGVGAVVVNAEVASANIGTNWAFAFQPIAGVRYFITAHWMAAAQFEWIWTDTLSGYNLGATQVTIGHAMIPLGLLAIGYAF</sequence>
<dbReference type="EMBL" id="CP037899">
    <property type="protein sequence ID" value="QDQ43266.1"/>
    <property type="molecule type" value="Genomic_DNA"/>
</dbReference>
<evidence type="ECO:0000313" key="3">
    <source>
        <dbReference type="EMBL" id="QDQ43266.1"/>
    </source>
</evidence>
<dbReference type="Gene3D" id="2.40.160.20">
    <property type="match status" value="1"/>
</dbReference>
<dbReference type="RefSeq" id="WP_039721424.1">
    <property type="nucleotide sequence ID" value="NZ_CP037899.1"/>
</dbReference>
<evidence type="ECO:0000313" key="5">
    <source>
        <dbReference type="Proteomes" id="UP000315925"/>
    </source>
</evidence>
<gene>
    <name evidence="2" type="ORF">A946_06015</name>
    <name evidence="3" type="ORF">kam1_2058</name>
</gene>
<dbReference type="AlphaFoldDB" id="A0A0C1RTY8"/>
<dbReference type="SUPFAM" id="SSF56925">
    <property type="entry name" value="OMPA-like"/>
    <property type="match status" value="1"/>
</dbReference>
<dbReference type="Proteomes" id="UP000031594">
    <property type="component" value="Unassembled WGS sequence"/>
</dbReference>
<name>A0A0C1RTY8_9BACT</name>
<keyword evidence="4" id="KW-1185">Reference proteome</keyword>
<proteinExistence type="predicted"/>
<dbReference type="OrthoDB" id="187569at2"/>
<evidence type="ECO:0000256" key="1">
    <source>
        <dbReference type="SAM" id="SignalP"/>
    </source>
</evidence>
<dbReference type="KEGG" id="mkc:kam1_2058"/>